<keyword evidence="3" id="KW-1185">Reference proteome</keyword>
<name>A0A8T2QYT5_CERRI</name>
<sequence>MDRVVNSRMASTETSSSPPDQRETEDASSLYRLCAPRLEGYSRHILTQSCVPSIASFSTPTATKMRRHAVPPLTNVGYPGTHWHFLQTLQACADSATGSSPLMYGITTRPDAPTPMSITDNRSWRNISITIEKIKLKEANCAHDMAHLPRNVICCKDLLTNYANDDVLIYTYGDDVLLLHLTMANQFAYERSKPASALLRLIQGLSMLQTTLAIYITIAALLRLLIQPDLLSVLLLHQLYEPFDTGNHNIMFLHLSPCGGVII</sequence>
<feature type="region of interest" description="Disordered" evidence="1">
    <location>
        <begin position="1"/>
        <end position="27"/>
    </location>
</feature>
<organism evidence="2 3">
    <name type="scientific">Ceratopteris richardii</name>
    <name type="common">Triangle waterfern</name>
    <dbReference type="NCBI Taxonomy" id="49495"/>
    <lineage>
        <taxon>Eukaryota</taxon>
        <taxon>Viridiplantae</taxon>
        <taxon>Streptophyta</taxon>
        <taxon>Embryophyta</taxon>
        <taxon>Tracheophyta</taxon>
        <taxon>Polypodiopsida</taxon>
        <taxon>Polypodiidae</taxon>
        <taxon>Polypodiales</taxon>
        <taxon>Pteridineae</taxon>
        <taxon>Pteridaceae</taxon>
        <taxon>Parkerioideae</taxon>
        <taxon>Ceratopteris</taxon>
    </lineage>
</organism>
<gene>
    <name evidence="2" type="ORF">KP509_31G068900</name>
</gene>
<evidence type="ECO:0000256" key="1">
    <source>
        <dbReference type="SAM" id="MobiDB-lite"/>
    </source>
</evidence>
<feature type="compositionally biased region" description="Polar residues" evidence="1">
    <location>
        <begin position="8"/>
        <end position="19"/>
    </location>
</feature>
<evidence type="ECO:0000313" key="3">
    <source>
        <dbReference type="Proteomes" id="UP000825935"/>
    </source>
</evidence>
<comment type="caution">
    <text evidence="2">The sequence shown here is derived from an EMBL/GenBank/DDBJ whole genome shotgun (WGS) entry which is preliminary data.</text>
</comment>
<dbReference type="EMBL" id="CM035436">
    <property type="protein sequence ID" value="KAH7289292.1"/>
    <property type="molecule type" value="Genomic_DNA"/>
</dbReference>
<protein>
    <submittedName>
        <fullName evidence="2">Uncharacterized protein</fullName>
    </submittedName>
</protein>
<proteinExistence type="predicted"/>
<reference evidence="2" key="1">
    <citation type="submission" date="2021-08" db="EMBL/GenBank/DDBJ databases">
        <title>WGS assembly of Ceratopteris richardii.</title>
        <authorList>
            <person name="Marchant D.B."/>
            <person name="Chen G."/>
            <person name="Jenkins J."/>
            <person name="Shu S."/>
            <person name="Leebens-Mack J."/>
            <person name="Grimwood J."/>
            <person name="Schmutz J."/>
            <person name="Soltis P."/>
            <person name="Soltis D."/>
            <person name="Chen Z.-H."/>
        </authorList>
    </citation>
    <scope>NUCLEOTIDE SEQUENCE</scope>
    <source>
        <strain evidence="2">Whitten #5841</strain>
        <tissue evidence="2">Leaf</tissue>
    </source>
</reference>
<evidence type="ECO:0000313" key="2">
    <source>
        <dbReference type="EMBL" id="KAH7289292.1"/>
    </source>
</evidence>
<dbReference type="AlphaFoldDB" id="A0A8T2QYT5"/>
<accession>A0A8T2QYT5</accession>
<dbReference type="Proteomes" id="UP000825935">
    <property type="component" value="Chromosome 31"/>
</dbReference>